<comment type="caution">
    <text evidence="1">The sequence shown here is derived from an EMBL/GenBank/DDBJ whole genome shotgun (WGS) entry which is preliminary data.</text>
</comment>
<gene>
    <name evidence="1" type="ORF">LTS18_000968</name>
</gene>
<feature type="non-terminal residue" evidence="1">
    <location>
        <position position="339"/>
    </location>
</feature>
<dbReference type="Proteomes" id="UP001186974">
    <property type="component" value="Unassembled WGS sequence"/>
</dbReference>
<accession>A0ACC3CTR2</accession>
<protein>
    <submittedName>
        <fullName evidence="1">Uncharacterized protein</fullName>
    </submittedName>
</protein>
<sequence length="339" mass="38782">MTGKSLGSDKVAEEYRGQVSVLEARVVELESKLRDKSNELLVKDNELQRSQSTVRRRDAIDRSLDSEKREWQQTQRSMEDKLREAQDLNMSLQIELDKVRIENSNLKDDFNDQRRDHAQQMQQMQDDLNRSQNSTLNTQSSADSDVWRHRCEGLEAERNEQQETNDRVQREAFQYLQEMRMLSQNSAQSFEKEAEHMHRVAELEREVKDWKSRYARSKTQLRTLRASSMGLLDVKRAEGLSGFTQPDGAVKDVHVTKFQISIDELLQMARSSDSDKFLNAMKSVIVNIRHITNDLEASGLANVNSMASEVRSPIGRGGVSEAGSTNSKGPPTVPRLKAK</sequence>
<organism evidence="1 2">
    <name type="scientific">Coniosporium uncinatum</name>
    <dbReference type="NCBI Taxonomy" id="93489"/>
    <lineage>
        <taxon>Eukaryota</taxon>
        <taxon>Fungi</taxon>
        <taxon>Dikarya</taxon>
        <taxon>Ascomycota</taxon>
        <taxon>Pezizomycotina</taxon>
        <taxon>Dothideomycetes</taxon>
        <taxon>Dothideomycetes incertae sedis</taxon>
        <taxon>Coniosporium</taxon>
    </lineage>
</organism>
<evidence type="ECO:0000313" key="1">
    <source>
        <dbReference type="EMBL" id="KAK3044552.1"/>
    </source>
</evidence>
<dbReference type="EMBL" id="JAWDJW010011791">
    <property type="protein sequence ID" value="KAK3044552.1"/>
    <property type="molecule type" value="Genomic_DNA"/>
</dbReference>
<reference evidence="1" key="1">
    <citation type="submission" date="2024-09" db="EMBL/GenBank/DDBJ databases">
        <title>Black Yeasts Isolated from many extreme environments.</title>
        <authorList>
            <person name="Coleine C."/>
            <person name="Stajich J.E."/>
            <person name="Selbmann L."/>
        </authorList>
    </citation>
    <scope>NUCLEOTIDE SEQUENCE</scope>
    <source>
        <strain evidence="1">CCFEE 5737</strain>
    </source>
</reference>
<keyword evidence="2" id="KW-1185">Reference proteome</keyword>
<name>A0ACC3CTR2_9PEZI</name>
<proteinExistence type="predicted"/>
<evidence type="ECO:0000313" key="2">
    <source>
        <dbReference type="Proteomes" id="UP001186974"/>
    </source>
</evidence>